<reference evidence="5" key="1">
    <citation type="submission" date="2017-01" db="EMBL/GenBank/DDBJ databases">
        <authorList>
            <person name="Wang Y."/>
            <person name="White M."/>
            <person name="Kvist S."/>
            <person name="Moncalvo J.-M."/>
        </authorList>
    </citation>
    <scope>NUCLEOTIDE SEQUENCE [LARGE SCALE GENOMIC DNA]</scope>
    <source>
        <strain evidence="5">ID-206-W2</strain>
    </source>
</reference>
<feature type="region of interest" description="Disordered" evidence="1">
    <location>
        <begin position="1"/>
        <end position="34"/>
    </location>
</feature>
<dbReference type="PROSITE" id="PS51259">
    <property type="entry name" value="MHD2"/>
    <property type="match status" value="1"/>
</dbReference>
<feature type="domain" description="MHD2" evidence="3">
    <location>
        <begin position="1387"/>
        <end position="1506"/>
    </location>
</feature>
<feature type="domain" description="MHD1" evidence="2">
    <location>
        <begin position="910"/>
        <end position="1028"/>
    </location>
</feature>
<dbReference type="InterPro" id="IPR014772">
    <property type="entry name" value="Munc13_dom-2"/>
</dbReference>
<sequence>MSDFLARDHSLRKKKPSNTDLASNKVQKHYTSSNINDLSRSSETEIIFGRKSYFLNKLDPSSINQTFESKDSSISKSRYIVENSFNAESQTSMINDIPKSIDSMSSPFNSTLLDYRYNHTKYSQNNASNTTSFYIFNVENNTTYTYTLLLSILLASRASNSSKKLTPEFEESALNSFYSSQYNNIQNARKSSHSLFSISKNNISANNYSKKQKEKTFSLIEIRTPLRTQAFSDYNINLKPETSFSENPDINPYAISNLENALSYSAVNSSNNKSKIKKLFTKVNNIKEKTNSFFKKSKSKEKSYAANMDKYNSIDPYKFVQFINSETMKISDSKIQLSKEKALDSADPTAFPYINTNKIILSIFSKKLAQALSNRKVHPLTQSCFLDIYRLLSPSEYINDVSKYKNLESFIATIIKLIISKVSSESVVDIEMLKQLTSHQAKFAIELLRLALESLPNQNDYSKSLLLKLNSIFQSQLENVFVYSLESYSLDNKTPKQKIKLPSKNIFKISQSNSSFSQSSHNPFVEWTRKLFGISVKDHDSAYNKLKGYATELNLNEDIQKCLNLTLIDQSFVCTPSDFTSSEAYNLWKQRELTSLDQLLELSIKRGMESAKEFKGSMIKNFTESNLELNFHLIPPNVYANYRNLISVIAHNDILSPYLVTPSTDYRVSSEADKILKICSISWRISGAFQSTCYLEVIKDMWIKNDLHVQYLYDSLGKVEQLMGLISQTLWTKPQLAYLESVCKAIELRAIYILEDMIDNIFSIDKNKASMVSRIFKYIDSISPTLNSIRSLGVGFDNSKQNDKVFSEMESSLSSTIKYIYSKLLPTNKASRKNSINSTEDCLVISNKILEISSSLYTSFPQNPGSLINKKFDVAGVITFLLLKSLLSDISKLNMIPFNEKENGSILSEIDLYRQTKKLTVTCAKYLLSSKNDLVVEDFLNKSVAKWMILLERESPVWMRNALLADKNIEFSNSAKHSTSVWDLLTSFSQQVTVASQINWPNPQSYGAFLTSFFRIANENFSKYTSVIEQQFYDIQKAYTRELKNKNSGKIPLYIKDQDNNTEIVTHFSFDTCIKLNNLYIAYKHIIGLIYELKVPQAIEDLGGQNRPSMLNLENQNSRFIYTIEVVNAEEIEFHKQSSSISSDNSKYPYVKLIMPFSDKSLGNKSVTVGKTRPVPPNAMNPRWEEEFEIEPHPLFSIPSSEKGVKEPRYPIIVELCSQSALKNLINKETVHGRGLFYLSKNMALSAGNSVDLIINLEPRGFLNLRISLNHHYDDVEYYCVRMINNLNRSLKDLQRRVSEKASSLIRYQLIKTLVSARDLNEENFKKQARDDISSFNENATVSSNQSFQPKRDSFKAHFGMVSNKFIALKAGLKKSPFNKNTKKDWDEGLMPIIDYLENNLHILYKYLYEDVAVGVILQIWKGILCSFEDIILPQLHGSSLGISKKLSSSTLESFYDSIEFFKWFFNGGDDSDGIPLNLLETQIYFGLIYVKNNYYLPTSELVGVYLEEIKKSPKQYKLPLISPINNSQSHSFDIQNGNNLISNSATPYSSHVTRNASKKQGHTPSYSLDIRSIKNNSLEPESRYERSQSIIKSKINNFANFLKASENLLNYRNENGLNSKFDAANSSNSGSNNDISHSFQNYKVTSTYLKNNSSNSSNIHQKNNPELLTRKKDTRNSILTNKRHSLANLSFSIESSITSPPPISKNQKPLFESGEEIKSISPRKADLILRLLKLSPDKNAKKFVKSQLDIRVKQLQFEILK</sequence>
<dbReference type="InterPro" id="IPR035892">
    <property type="entry name" value="C2_domain_sf"/>
</dbReference>
<accession>A0A1R1YGG9</accession>
<dbReference type="PANTHER" id="PTHR47263:SF1">
    <property type="entry name" value="C2 DOMAIN PROTEIN (AFU_ORTHOLOGUE AFUA_7G02350)"/>
    <property type="match status" value="1"/>
</dbReference>
<feature type="compositionally biased region" description="Polar residues" evidence="1">
    <location>
        <begin position="1652"/>
        <end position="1667"/>
    </location>
</feature>
<feature type="compositionally biased region" description="Polar residues" evidence="1">
    <location>
        <begin position="18"/>
        <end position="34"/>
    </location>
</feature>
<dbReference type="InterPro" id="IPR014770">
    <property type="entry name" value="Munc13_1"/>
</dbReference>
<dbReference type="SUPFAM" id="SSF49562">
    <property type="entry name" value="C2 domain (Calcium/lipid-binding domain, CaLB)"/>
    <property type="match status" value="1"/>
</dbReference>
<dbReference type="Gene3D" id="1.20.58.1100">
    <property type="match status" value="1"/>
</dbReference>
<evidence type="ECO:0000313" key="5">
    <source>
        <dbReference type="Proteomes" id="UP000187429"/>
    </source>
</evidence>
<dbReference type="OrthoDB" id="2015333at2759"/>
<proteinExistence type="predicted"/>
<dbReference type="Gene3D" id="1.10.357.50">
    <property type="match status" value="1"/>
</dbReference>
<dbReference type="Proteomes" id="UP000187429">
    <property type="component" value="Unassembled WGS sequence"/>
</dbReference>
<dbReference type="EMBL" id="LSSM01001543">
    <property type="protein sequence ID" value="OMJ26011.1"/>
    <property type="molecule type" value="Genomic_DNA"/>
</dbReference>
<keyword evidence="5" id="KW-1185">Reference proteome</keyword>
<comment type="caution">
    <text evidence="4">The sequence shown here is derived from an EMBL/GenBank/DDBJ whole genome shotgun (WGS) entry which is preliminary data.</text>
</comment>
<name>A0A1R1YGG9_9FUNG</name>
<evidence type="ECO:0000313" key="4">
    <source>
        <dbReference type="EMBL" id="OMJ26011.1"/>
    </source>
</evidence>
<dbReference type="InterPro" id="IPR052811">
    <property type="entry name" value="Glucose_resp_signaling"/>
</dbReference>
<evidence type="ECO:0000259" key="2">
    <source>
        <dbReference type="PROSITE" id="PS51258"/>
    </source>
</evidence>
<organism evidence="4 5">
    <name type="scientific">Smittium culicis</name>
    <dbReference type="NCBI Taxonomy" id="133412"/>
    <lineage>
        <taxon>Eukaryota</taxon>
        <taxon>Fungi</taxon>
        <taxon>Fungi incertae sedis</taxon>
        <taxon>Zoopagomycota</taxon>
        <taxon>Kickxellomycotina</taxon>
        <taxon>Harpellomycetes</taxon>
        <taxon>Harpellales</taxon>
        <taxon>Legeriomycetaceae</taxon>
        <taxon>Smittium</taxon>
    </lineage>
</organism>
<evidence type="ECO:0000259" key="3">
    <source>
        <dbReference type="PROSITE" id="PS51259"/>
    </source>
</evidence>
<protein>
    <submittedName>
        <fullName evidence="4">Uncharacterized protein</fullName>
    </submittedName>
</protein>
<evidence type="ECO:0000256" key="1">
    <source>
        <dbReference type="SAM" id="MobiDB-lite"/>
    </source>
</evidence>
<feature type="region of interest" description="Disordered" evidence="1">
    <location>
        <begin position="1652"/>
        <end position="1672"/>
    </location>
</feature>
<dbReference type="PANTHER" id="PTHR47263">
    <property type="entry name" value="ADENYLATE CYCLASE ACTIVATION PROTEIN GIT1"/>
    <property type="match status" value="1"/>
</dbReference>
<dbReference type="PROSITE" id="PS51258">
    <property type="entry name" value="MHD1"/>
    <property type="match status" value="1"/>
</dbReference>
<gene>
    <name evidence="4" type="ORF">AYI69_g4104</name>
</gene>